<evidence type="ECO:0000313" key="2">
    <source>
        <dbReference type="EMBL" id="MBU2710690.1"/>
    </source>
</evidence>
<name>A0ABS5Z9G6_9GAMM</name>
<evidence type="ECO:0000313" key="3">
    <source>
        <dbReference type="Proteomes" id="UP000690515"/>
    </source>
</evidence>
<dbReference type="Gene3D" id="1.10.510.10">
    <property type="entry name" value="Transferase(Phosphotransferase) domain 1"/>
    <property type="match status" value="2"/>
</dbReference>
<evidence type="ECO:0000259" key="1">
    <source>
        <dbReference type="PROSITE" id="PS50011"/>
    </source>
</evidence>
<comment type="caution">
    <text evidence="2">The sequence shown here is derived from an EMBL/GenBank/DDBJ whole genome shotgun (WGS) entry which is preliminary data.</text>
</comment>
<dbReference type="PROSITE" id="PS50011">
    <property type="entry name" value="PROTEIN_KINASE_DOM"/>
    <property type="match status" value="1"/>
</dbReference>
<dbReference type="SUPFAM" id="SSF56112">
    <property type="entry name" value="Protein kinase-like (PK-like)"/>
    <property type="match status" value="2"/>
</dbReference>
<keyword evidence="3" id="KW-1185">Reference proteome</keyword>
<sequence length="497" mass="57207">MTSTTSLGPMLSINDLVEANRDVLCPFRISFQNKESTTLVQLSCEHIFRLLPKKRLVCRAKVNGKQVLVKLFMGSNAEKYLHRELRGVNALQEAGLQTADVITHGAADQGTGQVLVLSYLKGTESLQAQWDHVSDQQSRLTILRRIMPLIAGMHDAGLKQNDIHLNNFLADEQGQLFIVDGDGVEMTRQGSSLLESEVIDNLALLFAQLPPEYDDFVSELITVYNARTTRAKVEVEALLSRVKFRRHWRLQRYLKKIYRDCTEFVVNHKWQRYCVTRRELATKEWLEFLANPETYIGTGKRLKSGNTATVALVEVAGRQVVVKRYNIKSWQHRLSRCWRPSRAWMSWRNGYMLTMLGISTPLPLAMIEERFGCLRGRAYLILDYVAAPDLMHWSQQKNVQEQLPIIKSQLSKLFSIWLNNSISHGDLKGNNLLISEKMDIQVIDLDAMQMHSNQKQHQHYFQKDMQRFLKNWTDSPGLCDAFEPLVQHINAQIEQLK</sequence>
<dbReference type="PANTHER" id="PTHR24362">
    <property type="entry name" value="SERINE/THREONINE-PROTEIN KINASE NEK"/>
    <property type="match status" value="1"/>
</dbReference>
<gene>
    <name evidence="2" type="ORF">KCG35_06440</name>
</gene>
<dbReference type="PROSITE" id="PS00108">
    <property type="entry name" value="PROTEIN_KINASE_ST"/>
    <property type="match status" value="1"/>
</dbReference>
<dbReference type="InterPro" id="IPR011009">
    <property type="entry name" value="Kinase-like_dom_sf"/>
</dbReference>
<proteinExistence type="predicted"/>
<dbReference type="RefSeq" id="WP_215818855.1">
    <property type="nucleotide sequence ID" value="NZ_JAGSOY010000009.1"/>
</dbReference>
<organism evidence="2 3">
    <name type="scientific">Zooshikella harenae</name>
    <dbReference type="NCBI Taxonomy" id="2827238"/>
    <lineage>
        <taxon>Bacteria</taxon>
        <taxon>Pseudomonadati</taxon>
        <taxon>Pseudomonadota</taxon>
        <taxon>Gammaproteobacteria</taxon>
        <taxon>Oceanospirillales</taxon>
        <taxon>Zooshikellaceae</taxon>
        <taxon>Zooshikella</taxon>
    </lineage>
</organism>
<dbReference type="InterPro" id="IPR008271">
    <property type="entry name" value="Ser/Thr_kinase_AS"/>
</dbReference>
<dbReference type="PANTHER" id="PTHR24362:SF309">
    <property type="entry name" value="PROTEIN KINASE DOMAIN-CONTAINING PROTEIN"/>
    <property type="match status" value="1"/>
</dbReference>
<dbReference type="InterPro" id="IPR000719">
    <property type="entry name" value="Prot_kinase_dom"/>
</dbReference>
<dbReference type="Pfam" id="PF06293">
    <property type="entry name" value="Kdo"/>
    <property type="match status" value="2"/>
</dbReference>
<feature type="domain" description="Protein kinase" evidence="1">
    <location>
        <begin position="296"/>
        <end position="497"/>
    </location>
</feature>
<dbReference type="EMBL" id="JAGSOY010000009">
    <property type="protein sequence ID" value="MBU2710690.1"/>
    <property type="molecule type" value="Genomic_DNA"/>
</dbReference>
<protein>
    <recommendedName>
        <fullName evidence="1">Protein kinase domain-containing protein</fullName>
    </recommendedName>
</protein>
<reference evidence="2 3" key="1">
    <citation type="submission" date="2021-04" db="EMBL/GenBank/DDBJ databases">
        <authorList>
            <person name="Pira H."/>
            <person name="Risdian C."/>
            <person name="Wink J."/>
        </authorList>
    </citation>
    <scope>NUCLEOTIDE SEQUENCE [LARGE SCALE GENOMIC DNA]</scope>
    <source>
        <strain evidence="2 3">WH53</strain>
    </source>
</reference>
<accession>A0ABS5Z9G6</accession>
<dbReference type="Proteomes" id="UP000690515">
    <property type="component" value="Unassembled WGS sequence"/>
</dbReference>